<reference evidence="1 2" key="1">
    <citation type="submission" date="2021-06" db="EMBL/GenBank/DDBJ databases">
        <authorList>
            <person name="Palmer J.M."/>
        </authorList>
    </citation>
    <scope>NUCLEOTIDE SEQUENCE [LARGE SCALE GENOMIC DNA]</scope>
    <source>
        <strain evidence="1 2">CL_MEX2019</strain>
        <tissue evidence="1">Muscle</tissue>
    </source>
</reference>
<evidence type="ECO:0000313" key="1">
    <source>
        <dbReference type="EMBL" id="MED6293808.1"/>
    </source>
</evidence>
<sequence>MMETDRCGLSNRQPAGLVPRVKAKTAAKGCRRQAAVKEAELFLKYFKSTFFFAFLMIFNPCLSVAASPRSGSPVLVVCWVQLSLPSLTQPTGWIEQRGWEAEPPEGEKK</sequence>
<keyword evidence="2" id="KW-1185">Reference proteome</keyword>
<evidence type="ECO:0000313" key="2">
    <source>
        <dbReference type="Proteomes" id="UP001352852"/>
    </source>
</evidence>
<name>A0ABU7F2Y1_9TELE</name>
<organism evidence="1 2">
    <name type="scientific">Characodon lateralis</name>
    <dbReference type="NCBI Taxonomy" id="208331"/>
    <lineage>
        <taxon>Eukaryota</taxon>
        <taxon>Metazoa</taxon>
        <taxon>Chordata</taxon>
        <taxon>Craniata</taxon>
        <taxon>Vertebrata</taxon>
        <taxon>Euteleostomi</taxon>
        <taxon>Actinopterygii</taxon>
        <taxon>Neopterygii</taxon>
        <taxon>Teleostei</taxon>
        <taxon>Neoteleostei</taxon>
        <taxon>Acanthomorphata</taxon>
        <taxon>Ovalentaria</taxon>
        <taxon>Atherinomorphae</taxon>
        <taxon>Cyprinodontiformes</taxon>
        <taxon>Goodeidae</taxon>
        <taxon>Characodon</taxon>
    </lineage>
</organism>
<proteinExistence type="predicted"/>
<protein>
    <submittedName>
        <fullName evidence="1">Uncharacterized protein</fullName>
    </submittedName>
</protein>
<dbReference type="Proteomes" id="UP001352852">
    <property type="component" value="Unassembled WGS sequence"/>
</dbReference>
<comment type="caution">
    <text evidence="1">The sequence shown here is derived from an EMBL/GenBank/DDBJ whole genome shotgun (WGS) entry which is preliminary data.</text>
</comment>
<accession>A0ABU7F2Y1</accession>
<dbReference type="EMBL" id="JAHUTJ010074857">
    <property type="protein sequence ID" value="MED6293808.1"/>
    <property type="molecule type" value="Genomic_DNA"/>
</dbReference>
<gene>
    <name evidence="1" type="ORF">CHARACLAT_014470</name>
</gene>